<comment type="subcellular location">
    <subcellularLocation>
        <location evidence="1">Membrane</location>
        <topology evidence="1">Multi-pass membrane protein</topology>
    </subcellularLocation>
</comment>
<feature type="transmembrane region" description="Helical" evidence="6">
    <location>
        <begin position="495"/>
        <end position="511"/>
    </location>
</feature>
<sequence length="565" mass="61666">MLQHPLFQRRKSVDMLPSTDELVEGTEPPAPQLRRVLTVRDLTALGIAAIVGAGIFSTIGNAAADGGPAVSLLFVFTAVACGFSALCYAEFASSVPISGSAYTYAYVSFGELLAWIIGWDLLLEYAIGNIAVAISWSDYFTAFLRGLNIHLPAYLTMDFFSAFRGYEAVQRGGEATTPLLQEAAAAWSTAPQLGSLRLIVDLPALVIVALITAVVYIGVRESKTINNVMVGIKVLVVLAVILIGAFYVHPANWNPFDPEGFGGVMKGVSAVFFAYIGFDALSTTAEEARNPRRDLPRAIIYSLIICTILYVLITLVLTGMVSYKSLRVGDPLAFVFQRVGLHWIGGIVAFTALIAMASVLLVFQMGQPRIWMNMSRDGLLPPAFSRIHPRFQTPSFATVVTGFVVAIPALFMNLTEVTDLTSIGTLFAFVLVCGGLLVQQQGQPAEPLPADGRFRVPYVNGKYWVPVLLAVMLIGSFVLSPESWTITALRHEDEWPFLLFLGVAIWVAVLAYRLNLSLIPVLGLLSCLYLMSELGATNWIRFLIWLVLGLVVYFTYSRSHSKLKE</sequence>
<evidence type="ECO:0000256" key="3">
    <source>
        <dbReference type="ARBA" id="ARBA00022692"/>
    </source>
</evidence>
<evidence type="ECO:0000313" key="8">
    <source>
        <dbReference type="EMBL" id="SDL03179.1"/>
    </source>
</evidence>
<feature type="transmembrane region" description="Helical" evidence="6">
    <location>
        <begin position="260"/>
        <end position="278"/>
    </location>
</feature>
<dbReference type="OrthoDB" id="9762947at2"/>
<accession>A0A1G9GR72</accession>
<feature type="transmembrane region" description="Helical" evidence="6">
    <location>
        <begin position="463"/>
        <end position="480"/>
    </location>
</feature>
<dbReference type="PANTHER" id="PTHR43243">
    <property type="entry name" value="INNER MEMBRANE TRANSPORTER YGJI-RELATED"/>
    <property type="match status" value="1"/>
</dbReference>
<dbReference type="PANTHER" id="PTHR43243:SF4">
    <property type="entry name" value="CATIONIC AMINO ACID TRANSPORTER 4"/>
    <property type="match status" value="1"/>
</dbReference>
<feature type="transmembrane region" description="Helical" evidence="6">
    <location>
        <begin position="396"/>
        <end position="414"/>
    </location>
</feature>
<gene>
    <name evidence="8" type="ORF">SAMN05421823_104189</name>
</gene>
<protein>
    <submittedName>
        <fullName evidence="8">Amino acid transporter</fullName>
    </submittedName>
</protein>
<evidence type="ECO:0000313" key="9">
    <source>
        <dbReference type="Proteomes" id="UP000198510"/>
    </source>
</evidence>
<keyword evidence="3 6" id="KW-0812">Transmembrane</keyword>
<keyword evidence="2" id="KW-0813">Transport</keyword>
<dbReference type="InterPro" id="IPR002293">
    <property type="entry name" value="AA/rel_permease1"/>
</dbReference>
<dbReference type="Gene3D" id="1.20.1740.10">
    <property type="entry name" value="Amino acid/polyamine transporter I"/>
    <property type="match status" value="1"/>
</dbReference>
<evidence type="ECO:0000259" key="7">
    <source>
        <dbReference type="Pfam" id="PF13906"/>
    </source>
</evidence>
<organism evidence="8 9">
    <name type="scientific">Catalinimonas alkaloidigena</name>
    <dbReference type="NCBI Taxonomy" id="1075417"/>
    <lineage>
        <taxon>Bacteria</taxon>
        <taxon>Pseudomonadati</taxon>
        <taxon>Bacteroidota</taxon>
        <taxon>Cytophagia</taxon>
        <taxon>Cytophagales</taxon>
        <taxon>Catalimonadaceae</taxon>
        <taxon>Catalinimonas</taxon>
    </lineage>
</organism>
<feature type="transmembrane region" description="Helical" evidence="6">
    <location>
        <begin position="42"/>
        <end position="63"/>
    </location>
</feature>
<keyword evidence="4 6" id="KW-1133">Transmembrane helix</keyword>
<feature type="domain" description="Cationic amino acid transporter C-terminal" evidence="7">
    <location>
        <begin position="518"/>
        <end position="561"/>
    </location>
</feature>
<reference evidence="8 9" key="1">
    <citation type="submission" date="2016-10" db="EMBL/GenBank/DDBJ databases">
        <authorList>
            <person name="de Groot N.N."/>
        </authorList>
    </citation>
    <scope>NUCLEOTIDE SEQUENCE [LARGE SCALE GENOMIC DNA]</scope>
    <source>
        <strain evidence="8 9">DSM 25186</strain>
    </source>
</reference>
<dbReference type="AlphaFoldDB" id="A0A1G9GR72"/>
<name>A0A1G9GR72_9BACT</name>
<dbReference type="Pfam" id="PF13906">
    <property type="entry name" value="AA_permease_C"/>
    <property type="match status" value="1"/>
</dbReference>
<feature type="transmembrane region" description="Helical" evidence="6">
    <location>
        <begin position="69"/>
        <end position="89"/>
    </location>
</feature>
<keyword evidence="9" id="KW-1185">Reference proteome</keyword>
<evidence type="ECO:0000256" key="5">
    <source>
        <dbReference type="ARBA" id="ARBA00023136"/>
    </source>
</evidence>
<dbReference type="EMBL" id="FNFO01000004">
    <property type="protein sequence ID" value="SDL03179.1"/>
    <property type="molecule type" value="Genomic_DNA"/>
</dbReference>
<dbReference type="GO" id="GO:0016020">
    <property type="term" value="C:membrane"/>
    <property type="evidence" value="ECO:0007669"/>
    <property type="project" value="UniProtKB-SubCell"/>
</dbReference>
<feature type="transmembrane region" description="Helical" evidence="6">
    <location>
        <begin position="516"/>
        <end position="532"/>
    </location>
</feature>
<feature type="transmembrane region" description="Helical" evidence="6">
    <location>
        <begin position="343"/>
        <end position="363"/>
    </location>
</feature>
<dbReference type="GO" id="GO:0015171">
    <property type="term" value="F:amino acid transmembrane transporter activity"/>
    <property type="evidence" value="ECO:0007669"/>
    <property type="project" value="TreeGrafter"/>
</dbReference>
<dbReference type="Proteomes" id="UP000198510">
    <property type="component" value="Unassembled WGS sequence"/>
</dbReference>
<evidence type="ECO:0000256" key="1">
    <source>
        <dbReference type="ARBA" id="ARBA00004141"/>
    </source>
</evidence>
<feature type="transmembrane region" description="Helical" evidence="6">
    <location>
        <begin position="198"/>
        <end position="218"/>
    </location>
</feature>
<dbReference type="STRING" id="1075417.SAMN05421823_104189"/>
<evidence type="ECO:0000256" key="6">
    <source>
        <dbReference type="SAM" id="Phobius"/>
    </source>
</evidence>
<proteinExistence type="predicted"/>
<feature type="transmembrane region" description="Helical" evidence="6">
    <location>
        <begin position="538"/>
        <end position="556"/>
    </location>
</feature>
<feature type="transmembrane region" description="Helical" evidence="6">
    <location>
        <begin position="420"/>
        <end position="438"/>
    </location>
</feature>
<evidence type="ECO:0000256" key="2">
    <source>
        <dbReference type="ARBA" id="ARBA00022448"/>
    </source>
</evidence>
<dbReference type="InterPro" id="IPR029485">
    <property type="entry name" value="CAT_C"/>
</dbReference>
<feature type="transmembrane region" description="Helical" evidence="6">
    <location>
        <begin position="299"/>
        <end position="323"/>
    </location>
</feature>
<dbReference type="Pfam" id="PF13520">
    <property type="entry name" value="AA_permease_2"/>
    <property type="match status" value="1"/>
</dbReference>
<dbReference type="PIRSF" id="PIRSF006060">
    <property type="entry name" value="AA_transporter"/>
    <property type="match status" value="1"/>
</dbReference>
<feature type="transmembrane region" description="Helical" evidence="6">
    <location>
        <begin position="230"/>
        <end position="248"/>
    </location>
</feature>
<keyword evidence="5 6" id="KW-0472">Membrane</keyword>
<evidence type="ECO:0000256" key="4">
    <source>
        <dbReference type="ARBA" id="ARBA00022989"/>
    </source>
</evidence>